<dbReference type="Pfam" id="PF01558">
    <property type="entry name" value="POR"/>
    <property type="match status" value="1"/>
</dbReference>
<dbReference type="CDD" id="cd07034">
    <property type="entry name" value="TPP_PYR_PFOR_IOR-alpha_like"/>
    <property type="match status" value="1"/>
</dbReference>
<feature type="site" description="Important for catalytic activity" evidence="11">
    <location>
        <position position="993"/>
    </location>
</feature>
<dbReference type="Pfam" id="PF10371">
    <property type="entry name" value="EKR"/>
    <property type="match status" value="1"/>
</dbReference>
<dbReference type="InterPro" id="IPR019752">
    <property type="entry name" value="Pyrv/ketoisovalerate_OxRed_cat"/>
</dbReference>
<dbReference type="SUPFAM" id="SSF53323">
    <property type="entry name" value="Pyruvate-ferredoxin oxidoreductase, PFOR, domain III"/>
    <property type="match status" value="1"/>
</dbReference>
<dbReference type="FunFam" id="3.40.920.10:FF:000001">
    <property type="entry name" value="Pyruvate:ferredoxin (Flavodoxin) oxidoreductase"/>
    <property type="match status" value="1"/>
</dbReference>
<dbReference type="Pfam" id="PF12838">
    <property type="entry name" value="Fer4_7"/>
    <property type="match status" value="1"/>
</dbReference>
<sequence length="1167" mass="129807">MKKMITLNGNTAAATVAYAFSEVAPIYPITPSSDMSELIDAWAANNKENIFGEQVQVTELQSEAGAAGAMHGALSAGVLATSFTSSQGLLLMIPNMYKISGELLPGVIHVAARALSTHALSIFGDHQDVMACRQTGFAMMASGSVQEILDLGAISHLTAIKTRIPFLHFFDGFRTSHEFQKVESVDYDIYKQLVDKQAILNFRNKSMNPEHPYTKGTAQNPDVYFQGAEASNKRYDTVVPTVIEYMEKLGELTGRKYKPFDYVGAKDAKYIIVAMGSVNETIEETISYLIEQGEKVGLVKVRLYRPFSKEALLSVIPKTVEVISVLDRTKEKGSPFEPLHYDILGAYSGEENKPVIVGGRYGLGSKNTTPSQIKAVFDNMKADKPKDRFTIGIIDDITHTNLEIKDIITTEPKDTIKCKFWGFGSDGTVGANKSAIKIIGDGTDMYAQAYFAYDSKKSGGVTISHLRFGSKPIQSTYLITKPDFISCSMQSYVDNYHLLEGIKEGGTFLLNTIWNIDELSKNLPAHMKRELYEKKINFYTINATHIAEEIGLGTRTNMIMQSAFFKLSNVIPIEEAVERLKESIKKTYGKKGDAIVNMNYLAVDKGKDDLVKIEIPEDWKDAQDKSVEKDYPKYVKEILIPLNSQKGDNKPVSAFMEREEGSMPNGTTKYEKRAVAVNVPKWNKDNCIQCNQCSFVCPHAVIRPFLLNEEENANKPEGFQTIKANGKGLDNLQYKIQVSVLDCTGCGNCANVCPAKEKALTMVPLGEELEESKNWDYAMTLSPKEELMEDNTVKGSQFKQPLLEFHGACAGCGETPYATLVTQLFGDRMLIANASGCSSIWGGSYPSTGFTTNHEGHGPAWASSLFEDNAEYGYGMALAVKKLRNTIKLHMEKYMKANPNSECEEVFNKWIDNMKDPKITKSLKNQIVELTKNSADKDLKEINDLKDYLVKQSIWSFGGDGWAYDIGYGGLDHVMASGEDFNILVFDTEVYSNTGGQSSKSTPRAAVAKFAASGKKVRKKDLGAMLMTYGYVYVAQVAMGSNMNQLIKALKEAESYDGPSIVICYAPCINHGIHSGMGTTINQEKRAVDCGYWHLYRYNPLLIEEGKNPFTLDSKEPKASFQEFLDSEVRYTSLKKTFPEIAQELYDMAKEDSVFRYKRYKKMAENN</sequence>
<dbReference type="InterPro" id="IPR033412">
    <property type="entry name" value="PFOR_II"/>
</dbReference>
<feature type="binding site" evidence="10">
    <location>
        <begin position="988"/>
        <end position="993"/>
    </location>
    <ligand>
        <name>thiamine diphosphate</name>
        <dbReference type="ChEBI" id="CHEBI:58937"/>
    </ligand>
</feature>
<feature type="domain" description="4Fe-4S ferredoxin-type" evidence="13">
    <location>
        <begin position="734"/>
        <end position="765"/>
    </location>
</feature>
<dbReference type="EC" id="1.2.7.1" evidence="9"/>
<evidence type="ECO:0000256" key="9">
    <source>
        <dbReference type="PIRNR" id="PIRNR000159"/>
    </source>
</evidence>
<dbReference type="GO" id="GO:0005506">
    <property type="term" value="F:iron ion binding"/>
    <property type="evidence" value="ECO:0007669"/>
    <property type="project" value="InterPro"/>
</dbReference>
<evidence type="ECO:0000259" key="13">
    <source>
        <dbReference type="PROSITE" id="PS51379"/>
    </source>
</evidence>
<dbReference type="FunFam" id="3.40.50.970:FF:000012">
    <property type="entry name" value="Pyruvate:ferredoxin (Flavodoxin) oxidoreductase"/>
    <property type="match status" value="1"/>
</dbReference>
<feature type="binding site" evidence="12">
    <location>
        <position position="812"/>
    </location>
    <ligand>
        <name>[4Fe-4S] cluster</name>
        <dbReference type="ChEBI" id="CHEBI:49883"/>
        <label>3</label>
    </ligand>
</feature>
<evidence type="ECO:0000256" key="8">
    <source>
        <dbReference type="ARBA" id="ARBA00023014"/>
    </source>
</evidence>
<feature type="binding site" evidence="10">
    <location>
        <position position="30"/>
    </location>
    <ligand>
        <name>pyruvate</name>
        <dbReference type="ChEBI" id="CHEBI:15361"/>
    </ligand>
</feature>
<dbReference type="EMBL" id="AFZE01000021">
    <property type="protein sequence ID" value="EHL14956.1"/>
    <property type="molecule type" value="Genomic_DNA"/>
</dbReference>
<evidence type="ECO:0000313" key="14">
    <source>
        <dbReference type="EMBL" id="EHL14956.1"/>
    </source>
</evidence>
<dbReference type="Pfam" id="PF02775">
    <property type="entry name" value="TPP_enzyme_C"/>
    <property type="match status" value="1"/>
</dbReference>
<evidence type="ECO:0000313" key="15">
    <source>
        <dbReference type="Proteomes" id="UP000006437"/>
    </source>
</evidence>
<dbReference type="NCBIfam" id="TIGR02176">
    <property type="entry name" value="pyruv_ox_red"/>
    <property type="match status" value="1"/>
</dbReference>
<dbReference type="FunFam" id="3.30.70.20:FF:000022">
    <property type="entry name" value="Pyruvate:ferredoxin (Flavodoxin) oxidoreductase"/>
    <property type="match status" value="1"/>
</dbReference>
<evidence type="ECO:0000256" key="1">
    <source>
        <dbReference type="ARBA" id="ARBA00009032"/>
    </source>
</evidence>
<feature type="binding site" evidence="10">
    <location>
        <position position="837"/>
    </location>
    <ligand>
        <name>thiamine diphosphate</name>
        <dbReference type="ChEBI" id="CHEBI:58937"/>
    </ligand>
</feature>
<accession>G9X0Y2</accession>
<dbReference type="SMART" id="SM00890">
    <property type="entry name" value="EKR"/>
    <property type="match status" value="1"/>
</dbReference>
<keyword evidence="14" id="KW-0670">Pyruvate</keyword>
<dbReference type="Gene3D" id="3.40.920.10">
    <property type="entry name" value="Pyruvate-ferredoxin oxidoreductase, PFOR, domain III"/>
    <property type="match status" value="1"/>
</dbReference>
<dbReference type="HOGENOM" id="CLU_002569_0_0_9"/>
<keyword evidence="3 12" id="KW-0004">4Fe-4S</keyword>
<feature type="binding site" evidence="12">
    <location>
        <position position="753"/>
    </location>
    <ligand>
        <name>[4Fe-4S] cluster</name>
        <dbReference type="ChEBI" id="CHEBI:49883"/>
        <label>1</label>
    </ligand>
</feature>
<feature type="binding site" evidence="12">
    <location>
        <position position="697"/>
    </location>
    <ligand>
        <name>[4Fe-4S] cluster</name>
        <dbReference type="ChEBI" id="CHEBI:49883"/>
        <label>2</label>
    </ligand>
</feature>
<dbReference type="SUPFAM" id="SSF52518">
    <property type="entry name" value="Thiamin diphosphate-binding fold (THDP-binding)"/>
    <property type="match status" value="2"/>
</dbReference>
<dbReference type="SUPFAM" id="SSF54862">
    <property type="entry name" value="4Fe-4S ferredoxins"/>
    <property type="match status" value="1"/>
</dbReference>
<evidence type="ECO:0000256" key="11">
    <source>
        <dbReference type="PIRSR" id="PIRSR000159-2"/>
    </source>
</evidence>
<dbReference type="RefSeq" id="WP_009526284.1">
    <property type="nucleotide sequence ID" value="NZ_JH414566.1"/>
</dbReference>
<dbReference type="InterPro" id="IPR011766">
    <property type="entry name" value="TPP_enzyme_TPP-bd"/>
</dbReference>
<keyword evidence="2 9" id="KW-0813">Transport</keyword>
<dbReference type="InterPro" id="IPR019456">
    <property type="entry name" value="Pyrv-flavodox_OxRtase_EKR"/>
</dbReference>
<dbReference type="BioCyc" id="EBAC796937-HMP:GMGH-2076-MONOMER"/>
<feature type="domain" description="4Fe-4S ferredoxin-type" evidence="13">
    <location>
        <begin position="678"/>
        <end position="707"/>
    </location>
</feature>
<feature type="binding site" evidence="12">
    <location>
        <position position="693"/>
    </location>
    <ligand>
        <name>[4Fe-4S] cluster</name>
        <dbReference type="ChEBI" id="CHEBI:49883"/>
        <label>1</label>
    </ligand>
</feature>
<dbReference type="GO" id="GO:0030976">
    <property type="term" value="F:thiamine pyrophosphate binding"/>
    <property type="evidence" value="ECO:0007669"/>
    <property type="project" value="InterPro"/>
</dbReference>
<organism evidence="14 15">
    <name type="scientific">Peptoanaerobacter stomatis</name>
    <dbReference type="NCBI Taxonomy" id="796937"/>
    <lineage>
        <taxon>Bacteria</taxon>
        <taxon>Bacillati</taxon>
        <taxon>Bacillota</taxon>
        <taxon>Clostridia</taxon>
        <taxon>Peptostreptococcales</taxon>
        <taxon>Filifactoraceae</taxon>
        <taxon>Peptoanaerobacter</taxon>
    </lineage>
</organism>
<dbReference type="InterPro" id="IPR002869">
    <property type="entry name" value="Pyrv_flavodox_OxRed_cen"/>
</dbReference>
<evidence type="ECO:0000256" key="6">
    <source>
        <dbReference type="ARBA" id="ARBA00023002"/>
    </source>
</evidence>
<dbReference type="PROSITE" id="PS00198">
    <property type="entry name" value="4FE4S_FER_1"/>
    <property type="match status" value="1"/>
</dbReference>
<dbReference type="InterPro" id="IPR011895">
    <property type="entry name" value="Pyrv_flavodox_OxRed"/>
</dbReference>
<feature type="binding site" evidence="12">
    <location>
        <position position="837"/>
    </location>
    <ligand>
        <name>[4Fe-4S] cluster</name>
        <dbReference type="ChEBI" id="CHEBI:49883"/>
        <label>3</label>
    </ligand>
</feature>
<keyword evidence="6 9" id="KW-0560">Oxidoreductase</keyword>
<evidence type="ECO:0000256" key="2">
    <source>
        <dbReference type="ARBA" id="ARBA00022448"/>
    </source>
</evidence>
<keyword evidence="4 12" id="KW-0479">Metal-binding</keyword>
<keyword evidence="8 12" id="KW-0411">Iron-sulfur</keyword>
<dbReference type="FunFam" id="3.40.50.920:FF:000007">
    <property type="entry name" value="Pyruvate:ferredoxin (Flavodoxin) oxidoreductase"/>
    <property type="match status" value="1"/>
</dbReference>
<feature type="binding site" evidence="10">
    <location>
        <position position="63"/>
    </location>
    <ligand>
        <name>thiamine diphosphate</name>
        <dbReference type="ChEBI" id="CHEBI:58937"/>
    </ligand>
</feature>
<dbReference type="FunFam" id="3.40.50.970:FF:000041">
    <property type="entry name" value="Pyruvate:ferredoxin (Flavodoxin) oxidoreductase"/>
    <property type="match status" value="1"/>
</dbReference>
<dbReference type="PANTHER" id="PTHR32154:SF0">
    <property type="entry name" value="PYRUVATE-FLAVODOXIN OXIDOREDUCTASE-RELATED"/>
    <property type="match status" value="1"/>
</dbReference>
<dbReference type="PROSITE" id="PS51379">
    <property type="entry name" value="4FE4S_FER_2"/>
    <property type="match status" value="2"/>
</dbReference>
<dbReference type="GO" id="GO:0019164">
    <property type="term" value="F:pyruvate synthase activity"/>
    <property type="evidence" value="ECO:0007669"/>
    <property type="project" value="UniProtKB-EC"/>
</dbReference>
<dbReference type="InterPro" id="IPR037112">
    <property type="entry name" value="Pyrv-flavodox_OxR_EKR_sf"/>
</dbReference>
<feature type="site" description="Important for catalytic activity" evidence="11">
    <location>
        <position position="63"/>
    </location>
</feature>
<dbReference type="Gene3D" id="3.40.50.970">
    <property type="match status" value="2"/>
</dbReference>
<feature type="site" description="Important for catalytic activity" evidence="11">
    <location>
        <position position="113"/>
    </location>
</feature>
<feature type="site" description="Important for catalytic activity" evidence="11">
    <location>
        <position position="30"/>
    </location>
</feature>
<dbReference type="PIRSF" id="PIRSF000159">
    <property type="entry name" value="NifJ"/>
    <property type="match status" value="1"/>
</dbReference>
<evidence type="ECO:0000256" key="12">
    <source>
        <dbReference type="PIRSR" id="PIRSR000159-50"/>
    </source>
</evidence>
<feature type="binding site" evidence="12">
    <location>
        <position position="690"/>
    </location>
    <ligand>
        <name>[4Fe-4S] cluster</name>
        <dbReference type="ChEBI" id="CHEBI:49883"/>
        <label>1</label>
    </ligand>
</feature>
<gene>
    <name evidence="14" type="ORF">HMPREF9629_02068</name>
</gene>
<dbReference type="CDD" id="cd03377">
    <property type="entry name" value="TPP_PFOR_PNO"/>
    <property type="match status" value="1"/>
</dbReference>
<dbReference type="Pfam" id="PF17147">
    <property type="entry name" value="PFOR_II"/>
    <property type="match status" value="1"/>
</dbReference>
<protein>
    <recommendedName>
        <fullName evidence="9">Pyruvate:ferredoxin oxidoreductase</fullName>
        <ecNumber evidence="9">1.2.7.1</ecNumber>
    </recommendedName>
    <alternativeName>
        <fullName evidence="9">Pyruvate synthase</fullName>
    </alternativeName>
</protein>
<reference evidence="14 15" key="1">
    <citation type="submission" date="2011-08" db="EMBL/GenBank/DDBJ databases">
        <title>The Genome Sequence of Eubacteriaceae bacterium ACC19a.</title>
        <authorList>
            <consortium name="The Broad Institute Genome Sequencing Platform"/>
            <person name="Earl A."/>
            <person name="Ward D."/>
            <person name="Feldgarden M."/>
            <person name="Gevers D."/>
            <person name="Sizova M."/>
            <person name="Hazen A."/>
            <person name="Epstein S."/>
            <person name="Young S.K."/>
            <person name="Zeng Q."/>
            <person name="Gargeya S."/>
            <person name="Fitzgerald M."/>
            <person name="Haas B."/>
            <person name="Abouelleil A."/>
            <person name="Alvarado L."/>
            <person name="Arachchi H.M."/>
            <person name="Berlin A."/>
            <person name="Brown A."/>
            <person name="Chapman S.B."/>
            <person name="Chen Z."/>
            <person name="Dunbar C."/>
            <person name="Freedman E."/>
            <person name="Gearin G."/>
            <person name="Gellesch M."/>
            <person name="Goldberg J."/>
            <person name="Griggs A."/>
            <person name="Gujja S."/>
            <person name="Heiman D."/>
            <person name="Howarth C."/>
            <person name="Larson L."/>
            <person name="Lui A."/>
            <person name="MacDonald P.J.P."/>
            <person name="Montmayeur A."/>
            <person name="Murphy C."/>
            <person name="Neiman D."/>
            <person name="Pearson M."/>
            <person name="Priest M."/>
            <person name="Roberts A."/>
            <person name="Saif S."/>
            <person name="Shea T."/>
            <person name="Shenoy N."/>
            <person name="Sisk P."/>
            <person name="Stolte C."/>
            <person name="Sykes S."/>
            <person name="Wortman J."/>
            <person name="Nusbaum C."/>
            <person name="Birren B."/>
        </authorList>
    </citation>
    <scope>NUCLEOTIDE SEQUENCE [LARGE SCALE GENOMIC DNA]</scope>
    <source>
        <strain evidence="14 15">ACC19a</strain>
    </source>
</reference>
<proteinExistence type="inferred from homology"/>
<feature type="binding site" evidence="12">
    <location>
        <position position="749"/>
    </location>
    <ligand>
        <name>[4Fe-4S] cluster</name>
        <dbReference type="ChEBI" id="CHEBI:49883"/>
        <label>2</label>
    </ligand>
</feature>
<dbReference type="InterPro" id="IPR009014">
    <property type="entry name" value="Transketo_C/PFOR_II"/>
</dbReference>
<keyword evidence="5 9" id="KW-0249">Electron transport</keyword>
<dbReference type="Pfam" id="PF01855">
    <property type="entry name" value="POR_N"/>
    <property type="match status" value="1"/>
</dbReference>
<dbReference type="InterPro" id="IPR029061">
    <property type="entry name" value="THDP-binding"/>
</dbReference>
<dbReference type="GO" id="GO:0022900">
    <property type="term" value="P:electron transport chain"/>
    <property type="evidence" value="ECO:0007669"/>
    <property type="project" value="InterPro"/>
</dbReference>
<dbReference type="Proteomes" id="UP000006437">
    <property type="component" value="Unassembled WGS sequence"/>
</dbReference>
<comment type="similarity">
    <text evidence="1 9">Belongs to the pyruvate:ferredoxin/flavodoxin oxidoreductase family.</text>
</comment>
<evidence type="ECO:0000256" key="4">
    <source>
        <dbReference type="ARBA" id="ARBA00022723"/>
    </source>
</evidence>
<dbReference type="InterPro" id="IPR017900">
    <property type="entry name" value="4Fe4S_Fe_S_CS"/>
</dbReference>
<dbReference type="Gene3D" id="3.40.50.920">
    <property type="match status" value="1"/>
</dbReference>
<dbReference type="PATRIC" id="fig|796937.3.peg.1276"/>
<comment type="caution">
    <text evidence="14">The sequence shown here is derived from an EMBL/GenBank/DDBJ whole genome shotgun (WGS) entry which is preliminary data.</text>
</comment>
<comment type="cofactor">
    <cofactor evidence="12">
        <name>[4Fe-4S] cluster</name>
        <dbReference type="ChEBI" id="CHEBI:49883"/>
    </cofactor>
    <text evidence="12">Binds 3 [4Fe-4S] clusters per subunit.</text>
</comment>
<evidence type="ECO:0000256" key="5">
    <source>
        <dbReference type="ARBA" id="ARBA00022982"/>
    </source>
</evidence>
<feature type="binding site" evidence="12">
    <location>
        <position position="743"/>
    </location>
    <ligand>
        <name>[4Fe-4S] cluster</name>
        <dbReference type="ChEBI" id="CHEBI:49883"/>
        <label>2</label>
    </ligand>
</feature>
<dbReference type="PANTHER" id="PTHR32154">
    <property type="entry name" value="PYRUVATE-FLAVODOXIN OXIDOREDUCTASE-RELATED"/>
    <property type="match status" value="1"/>
</dbReference>
<feature type="binding site" evidence="10">
    <location>
        <position position="113"/>
    </location>
    <ligand>
        <name>pyruvate</name>
        <dbReference type="ChEBI" id="CHEBI:15361"/>
    </ligand>
</feature>
<name>G9X0Y2_9FIRM</name>
<dbReference type="Gene3D" id="4.10.780.10">
    <property type="entry name" value="Pyruvate-flavodoxin oxidoreductase, EKR domain"/>
    <property type="match status" value="1"/>
</dbReference>
<feature type="binding site" evidence="12">
    <location>
        <position position="809"/>
    </location>
    <ligand>
        <name>[4Fe-4S] cluster</name>
        <dbReference type="ChEBI" id="CHEBI:49883"/>
        <label>3</label>
    </ligand>
</feature>
<dbReference type="GO" id="GO:0051539">
    <property type="term" value="F:4 iron, 4 sulfur cluster binding"/>
    <property type="evidence" value="ECO:0007669"/>
    <property type="project" value="UniProtKB-KW"/>
</dbReference>
<evidence type="ECO:0000256" key="10">
    <source>
        <dbReference type="PIRSR" id="PIRSR000159-1"/>
    </source>
</evidence>
<dbReference type="InterPro" id="IPR017896">
    <property type="entry name" value="4Fe4S_Fe-S-bd"/>
</dbReference>
<evidence type="ECO:0000256" key="3">
    <source>
        <dbReference type="ARBA" id="ARBA00022485"/>
    </source>
</evidence>
<dbReference type="GO" id="GO:0006979">
    <property type="term" value="P:response to oxidative stress"/>
    <property type="evidence" value="ECO:0007669"/>
    <property type="project" value="TreeGrafter"/>
</dbReference>
<feature type="binding site" evidence="12">
    <location>
        <position position="687"/>
    </location>
    <ligand>
        <name>[4Fe-4S] cluster</name>
        <dbReference type="ChEBI" id="CHEBI:49883"/>
        <label>1</label>
    </ligand>
</feature>
<dbReference type="AlphaFoldDB" id="G9X0Y2"/>
<keyword evidence="7 12" id="KW-0408">Iron</keyword>
<feature type="binding site" evidence="10">
    <location>
        <position position="814"/>
    </location>
    <ligand>
        <name>thiamine diphosphate</name>
        <dbReference type="ChEBI" id="CHEBI:58937"/>
    </ligand>
</feature>
<dbReference type="InterPro" id="IPR002880">
    <property type="entry name" value="Pyrv_Fd/Flavodoxin_OxRdtase_N"/>
</dbReference>
<comment type="catalytic activity">
    <reaction evidence="9">
        <text>2 oxidized [2Fe-2S]-[ferredoxin] + pyruvate + CoA = 2 reduced [2Fe-2S]-[ferredoxin] + acetyl-CoA + CO2 + H(+)</text>
        <dbReference type="Rhea" id="RHEA:12765"/>
        <dbReference type="Rhea" id="RHEA-COMP:10000"/>
        <dbReference type="Rhea" id="RHEA-COMP:10001"/>
        <dbReference type="ChEBI" id="CHEBI:15361"/>
        <dbReference type="ChEBI" id="CHEBI:15378"/>
        <dbReference type="ChEBI" id="CHEBI:16526"/>
        <dbReference type="ChEBI" id="CHEBI:33737"/>
        <dbReference type="ChEBI" id="CHEBI:33738"/>
        <dbReference type="ChEBI" id="CHEBI:57287"/>
        <dbReference type="ChEBI" id="CHEBI:57288"/>
        <dbReference type="EC" id="1.2.7.1"/>
    </reaction>
</comment>
<dbReference type="SUPFAM" id="SSF52922">
    <property type="entry name" value="TK C-terminal domain-like"/>
    <property type="match status" value="1"/>
</dbReference>
<dbReference type="Gene3D" id="3.30.70.20">
    <property type="match status" value="1"/>
</dbReference>
<feature type="binding site" evidence="10">
    <location>
        <begin position="959"/>
        <end position="962"/>
    </location>
    <ligand>
        <name>thiamine diphosphate</name>
        <dbReference type="ChEBI" id="CHEBI:58937"/>
    </ligand>
</feature>
<feature type="binding site" evidence="12">
    <location>
        <position position="746"/>
    </location>
    <ligand>
        <name>[4Fe-4S] cluster</name>
        <dbReference type="ChEBI" id="CHEBI:49883"/>
        <label>2</label>
    </ligand>
</feature>
<dbReference type="InterPro" id="IPR050722">
    <property type="entry name" value="Pyruvate:ferred/Flavod_OxRd"/>
</dbReference>
<feature type="binding site" evidence="12">
    <location>
        <position position="1068"/>
    </location>
    <ligand>
        <name>[4Fe-4S] cluster</name>
        <dbReference type="ChEBI" id="CHEBI:49883"/>
        <label>3</label>
    </ligand>
</feature>
<evidence type="ECO:0000256" key="7">
    <source>
        <dbReference type="ARBA" id="ARBA00023004"/>
    </source>
</evidence>